<comment type="caution">
    <text evidence="1">The sequence shown here is derived from an EMBL/GenBank/DDBJ whole genome shotgun (WGS) entry which is preliminary data.</text>
</comment>
<keyword evidence="2" id="KW-1185">Reference proteome</keyword>
<name>K2JRH6_9GAMM</name>
<dbReference type="Proteomes" id="UP000006755">
    <property type="component" value="Unassembled WGS sequence"/>
</dbReference>
<gene>
    <name evidence="1" type="ORF">B3C1_02790</name>
</gene>
<organism evidence="1 2">
    <name type="scientific">Gallaecimonas xiamenensis 3-C-1</name>
    <dbReference type="NCBI Taxonomy" id="745411"/>
    <lineage>
        <taxon>Bacteria</taxon>
        <taxon>Pseudomonadati</taxon>
        <taxon>Pseudomonadota</taxon>
        <taxon>Gammaproteobacteria</taxon>
        <taxon>Enterobacterales</taxon>
        <taxon>Gallaecimonadaceae</taxon>
        <taxon>Gallaecimonas</taxon>
    </lineage>
</organism>
<dbReference type="AlphaFoldDB" id="K2JRH6"/>
<evidence type="ECO:0000313" key="1">
    <source>
        <dbReference type="EMBL" id="EKE77097.1"/>
    </source>
</evidence>
<proteinExistence type="predicted"/>
<evidence type="ECO:0000313" key="2">
    <source>
        <dbReference type="Proteomes" id="UP000006755"/>
    </source>
</evidence>
<sequence>MLMKRLRFLLATGWPGIAITVPAGDQFQQIEKMQLYRTTAAEQPLSPTYFLSAKTGTGKGAAL</sequence>
<reference evidence="1 2" key="1">
    <citation type="journal article" date="2012" name="J. Bacteriol.">
        <title>Genome Sequence of Gallaecimonas xiamenensis Type Strain 3-C-1.</title>
        <authorList>
            <person name="Lai Q."/>
            <person name="Wang L."/>
            <person name="Wang W."/>
            <person name="Shao Z."/>
        </authorList>
    </citation>
    <scope>NUCLEOTIDE SEQUENCE [LARGE SCALE GENOMIC DNA]</scope>
    <source>
        <strain evidence="1 2">3-C-1</strain>
    </source>
</reference>
<dbReference type="EMBL" id="AMRI01000003">
    <property type="protein sequence ID" value="EKE77097.1"/>
    <property type="molecule type" value="Genomic_DNA"/>
</dbReference>
<accession>K2JRH6</accession>
<protein>
    <submittedName>
        <fullName evidence="1">Uncharacterized protein</fullName>
    </submittedName>
</protein>